<evidence type="ECO:0008006" key="3">
    <source>
        <dbReference type="Google" id="ProtNLM"/>
    </source>
</evidence>
<proteinExistence type="predicted"/>
<dbReference type="Proteomes" id="UP001189429">
    <property type="component" value="Unassembled WGS sequence"/>
</dbReference>
<organism evidence="1 2">
    <name type="scientific">Prorocentrum cordatum</name>
    <dbReference type="NCBI Taxonomy" id="2364126"/>
    <lineage>
        <taxon>Eukaryota</taxon>
        <taxon>Sar</taxon>
        <taxon>Alveolata</taxon>
        <taxon>Dinophyceae</taxon>
        <taxon>Prorocentrales</taxon>
        <taxon>Prorocentraceae</taxon>
        <taxon>Prorocentrum</taxon>
    </lineage>
</organism>
<keyword evidence="2" id="KW-1185">Reference proteome</keyword>
<evidence type="ECO:0000313" key="2">
    <source>
        <dbReference type="Proteomes" id="UP001189429"/>
    </source>
</evidence>
<gene>
    <name evidence="1" type="ORF">PCOR1329_LOCUS22766</name>
</gene>
<accession>A0ABN9RWH1</accession>
<dbReference type="EMBL" id="CAUYUJ010007646">
    <property type="protein sequence ID" value="CAK0821439.1"/>
    <property type="molecule type" value="Genomic_DNA"/>
</dbReference>
<sequence>MAVPNPELVPPVPVHKLMVRDNRFIDIELKQDGAEAFHALNLRQGDIIKLSAPVLEPEPTALVLDRPTRGGLVVTVRPEGLYGEEGKIITRQSLAGSKFTVLGGRGAAKSGEFTVHRGFALDETGLLKLHFAHGSQINKLMLTKGTDIKIKDRAACSCMDLAGAHGESGKMPELQIGWWPSRVQRSRSLSCRHPVGAGAADQEWQRRRCAVCGEAVGAHAAAHGAIGRPAGAAVMGLAQGREVGRRQGAFYQHQLNRPASSAYGGGAVTCMPPRFVHGSSCDLHVATPTVPCSVYHEHVVLAPCVP</sequence>
<name>A0ABN9RWH1_9DINO</name>
<evidence type="ECO:0000313" key="1">
    <source>
        <dbReference type="EMBL" id="CAK0821439.1"/>
    </source>
</evidence>
<comment type="caution">
    <text evidence="1">The sequence shown here is derived from an EMBL/GenBank/DDBJ whole genome shotgun (WGS) entry which is preliminary data.</text>
</comment>
<protein>
    <recommendedName>
        <fullName evidence="3">Altered inheritance of mitochondria protein 24, mitochondrial</fullName>
    </recommendedName>
</protein>
<reference evidence="1" key="1">
    <citation type="submission" date="2023-10" db="EMBL/GenBank/DDBJ databases">
        <authorList>
            <person name="Chen Y."/>
            <person name="Shah S."/>
            <person name="Dougan E. K."/>
            <person name="Thang M."/>
            <person name="Chan C."/>
        </authorList>
    </citation>
    <scope>NUCLEOTIDE SEQUENCE [LARGE SCALE GENOMIC DNA]</scope>
</reference>